<evidence type="ECO:0000256" key="1">
    <source>
        <dbReference type="SAM" id="MobiDB-lite"/>
    </source>
</evidence>
<feature type="region of interest" description="Disordered" evidence="1">
    <location>
        <begin position="146"/>
        <end position="202"/>
    </location>
</feature>
<gene>
    <name evidence="3" type="ORF">PV328_010657</name>
</gene>
<feature type="compositionally biased region" description="Polar residues" evidence="1">
    <location>
        <begin position="514"/>
        <end position="526"/>
    </location>
</feature>
<evidence type="ECO:0000259" key="2">
    <source>
        <dbReference type="PROSITE" id="PS50106"/>
    </source>
</evidence>
<protein>
    <recommendedName>
        <fullName evidence="2">PDZ domain-containing protein</fullName>
    </recommendedName>
</protein>
<dbReference type="AlphaFoldDB" id="A0AA39FIG5"/>
<evidence type="ECO:0000313" key="4">
    <source>
        <dbReference type="Proteomes" id="UP001168990"/>
    </source>
</evidence>
<dbReference type="PANTHER" id="PTHR11324">
    <property type="entry name" value="IL16-RELATED"/>
    <property type="match status" value="1"/>
</dbReference>
<evidence type="ECO:0000313" key="3">
    <source>
        <dbReference type="EMBL" id="KAK0170046.1"/>
    </source>
</evidence>
<feature type="compositionally biased region" description="Basic and acidic residues" evidence="1">
    <location>
        <begin position="176"/>
        <end position="190"/>
    </location>
</feature>
<sequence>MFKRLAKSRRHSADEAGVGNLSASTTLDNPLGLVSPTRKSFDIPIDALRGSRFKYSRRSCGDALAVTHHQALLSPMDDNSLGQHREVDTDYQMVTAVPAFIVEHEPEKQRGLGVWGRRMSKKIDSFRKIGSRESIYASSRADDIVDNNNDHSASNNNFNNVNDNNNSRNSNVNSENEEKSSEARKYDCKTSTRRSPSPFKSFFIRMGSTGMLNSNRSYQKIQTPDDKYKTPEKENLFRSCSTSQLNVSPTYVKGDDPSEGIDLQIAHRKDKTTMSCDNLAGNCNDDVFHEAPLNGAISSGNDNTSGLGFVACDFTHTKNDTLRKSSSCDFKETKRLNFPYAFLRSKLSVLPEERHGPPVTTKDERLFKATSEEHFPVLRIDESFDSTTTLDRRRNRHSNRWTTPTNTNSKVAACKFGRHSYAEYRDDRLSNNISNCQYDDQRYRLNSSQLELDDGDTLQSLPPSFSETNDYTPQLNKYRLTTESNHSTAINSECDVIATLRYHRRNSAPCPEQRLSSHYVSSNESGYDSDGAGRGESTVGFENETIGIKCIDTSDTSSVLDSENEKSVRCSTPNECTNLSNNLDINSIKLMNINTDKCRTEIHDGMDGLRWHQSTSGRLLPSIHQVSYDNNNPSSACLSIRSDSRQNNRIDEKLQIIPPHRIRLQQDKTKFLTDIIQPPKRVRRCRVVQLHRRDRNQSLGIRLAQQRLGELKYIVVQLETDGIAHIDGRLRLGDEIVQVEGKELKTIESLEQVQEFLKSFTGNQVRLTTAYEETVPDGYIEETTSIHEENDRTNNTNTLNVPLTSGTQLNNQKYRASTLKKKADLPEDNNIQHRKRPSYLPLKNTTLNSSHSIRNDSTELTSDLDNYLTKHMVRFEKGIGRPSLGFSVVGGKDSPRGDMGIFVRRVFPGGQADASKTLFRGDEILSLNGKQLRGCTHQEVIELFKAVREGVVELELARRNGYPKTALKSTTH</sequence>
<dbReference type="CDD" id="cd00136">
    <property type="entry name" value="PDZ_canonical"/>
    <property type="match status" value="1"/>
</dbReference>
<comment type="caution">
    <text evidence="3">The sequence shown here is derived from an EMBL/GenBank/DDBJ whole genome shotgun (WGS) entry which is preliminary data.</text>
</comment>
<dbReference type="PANTHER" id="PTHR11324:SF16">
    <property type="entry name" value="PDZ DOMAIN-CONTAINING PROTEIN 2"/>
    <property type="match status" value="1"/>
</dbReference>
<dbReference type="InterPro" id="IPR036034">
    <property type="entry name" value="PDZ_sf"/>
</dbReference>
<feature type="compositionally biased region" description="Basic residues" evidence="1">
    <location>
        <begin position="1"/>
        <end position="10"/>
    </location>
</feature>
<feature type="domain" description="PDZ" evidence="2">
    <location>
        <begin position="872"/>
        <end position="945"/>
    </location>
</feature>
<dbReference type="SUPFAM" id="SSF50156">
    <property type="entry name" value="PDZ domain-like"/>
    <property type="match status" value="2"/>
</dbReference>
<reference evidence="3" key="1">
    <citation type="journal article" date="2023" name="bioRxiv">
        <title>Scaffold-level genome assemblies of two parasitoid biocontrol wasps reveal the parthenogenesis mechanism and an associated novel virus.</title>
        <authorList>
            <person name="Inwood S."/>
            <person name="Skelly J."/>
            <person name="Guhlin J."/>
            <person name="Harrop T."/>
            <person name="Goldson S."/>
            <person name="Dearden P."/>
        </authorList>
    </citation>
    <scope>NUCLEOTIDE SEQUENCE</scope>
    <source>
        <strain evidence="3">Irish</strain>
        <tissue evidence="3">Whole body</tissue>
    </source>
</reference>
<reference evidence="3" key="2">
    <citation type="submission" date="2023-03" db="EMBL/GenBank/DDBJ databases">
        <authorList>
            <person name="Inwood S.N."/>
            <person name="Skelly J.G."/>
            <person name="Guhlin J."/>
            <person name="Harrop T.W.R."/>
            <person name="Goldson S.G."/>
            <person name="Dearden P.K."/>
        </authorList>
    </citation>
    <scope>NUCLEOTIDE SEQUENCE</scope>
    <source>
        <strain evidence="3">Irish</strain>
        <tissue evidence="3">Whole body</tissue>
    </source>
</reference>
<dbReference type="Pfam" id="PF00595">
    <property type="entry name" value="PDZ"/>
    <property type="match status" value="2"/>
</dbReference>
<feature type="compositionally biased region" description="Low complexity" evidence="1">
    <location>
        <begin position="146"/>
        <end position="174"/>
    </location>
</feature>
<accession>A0AA39FIG5</accession>
<organism evidence="3 4">
    <name type="scientific">Microctonus aethiopoides</name>
    <dbReference type="NCBI Taxonomy" id="144406"/>
    <lineage>
        <taxon>Eukaryota</taxon>
        <taxon>Metazoa</taxon>
        <taxon>Ecdysozoa</taxon>
        <taxon>Arthropoda</taxon>
        <taxon>Hexapoda</taxon>
        <taxon>Insecta</taxon>
        <taxon>Pterygota</taxon>
        <taxon>Neoptera</taxon>
        <taxon>Endopterygota</taxon>
        <taxon>Hymenoptera</taxon>
        <taxon>Apocrita</taxon>
        <taxon>Ichneumonoidea</taxon>
        <taxon>Braconidae</taxon>
        <taxon>Euphorinae</taxon>
        <taxon>Microctonus</taxon>
    </lineage>
</organism>
<feature type="region of interest" description="Disordered" evidence="1">
    <location>
        <begin position="509"/>
        <end position="538"/>
    </location>
</feature>
<dbReference type="InterPro" id="IPR001478">
    <property type="entry name" value="PDZ"/>
</dbReference>
<dbReference type="Gene3D" id="2.30.42.10">
    <property type="match status" value="2"/>
</dbReference>
<name>A0AA39FIG5_9HYME</name>
<feature type="domain" description="PDZ" evidence="2">
    <location>
        <begin position="687"/>
        <end position="759"/>
    </location>
</feature>
<dbReference type="EMBL" id="JAQQBS010000004">
    <property type="protein sequence ID" value="KAK0170046.1"/>
    <property type="molecule type" value="Genomic_DNA"/>
</dbReference>
<dbReference type="Proteomes" id="UP001168990">
    <property type="component" value="Unassembled WGS sequence"/>
</dbReference>
<dbReference type="SMART" id="SM00228">
    <property type="entry name" value="PDZ"/>
    <property type="match status" value="2"/>
</dbReference>
<feature type="region of interest" description="Disordered" evidence="1">
    <location>
        <begin position="1"/>
        <end position="21"/>
    </location>
</feature>
<keyword evidence="4" id="KW-1185">Reference proteome</keyword>
<dbReference type="PROSITE" id="PS50106">
    <property type="entry name" value="PDZ"/>
    <property type="match status" value="2"/>
</dbReference>
<proteinExistence type="predicted"/>